<dbReference type="RefSeq" id="WP_014960425.1">
    <property type="nucleotide sequence ID" value="NC_018649.1"/>
</dbReference>
<dbReference type="STRING" id="1048260.LFML04_0680"/>
<sequence length="392" mass="43628">MKQLNTIHRNGVFPVSAEILYWESEGNPHTLRGLFALEVVNNSFYEADTFEIRAALSAQKAPHNKASWWLGQPEIELNVTLTQGPLSKLMILGRVDDVAIDPVADELVLSGRDLTGLLIDSRTSGDAMLQYQNQTASQIVTGLMEQFSNWFGGNRITGTAVQVGTYFGGNFLYLFRNRSYWDVITWLAQTNVNASGSPDPFVAYVSGSGLVFGPTPAPTGYYLLRWETPKGNAIPQTNIERIELAHNLTLAKDIAVTVMGYNPMVGRYQSTASGKHNQGHTGGGSFSQSLYSSVGYQHFVYIANGLTQLQAQQMAQSKTKELSRHEYILRATQPGDLTLDPMQLVRLQGDLLPSYEMDFWVNAVTWRLSTHPQRFEMELWCKNHPTGSQVVL</sequence>
<proteinExistence type="predicted"/>
<name>J9Z8U0_LEPFM</name>
<dbReference type="Proteomes" id="UP000006177">
    <property type="component" value="Chromosome"/>
</dbReference>
<dbReference type="PATRIC" id="fig|1048260.3.peg.731"/>
<dbReference type="KEGG" id="lfi:LFML04_0680"/>
<accession>J9Z8U0</accession>
<evidence type="ECO:0000313" key="1">
    <source>
        <dbReference type="EMBL" id="AFS52915.1"/>
    </source>
</evidence>
<gene>
    <name evidence="1" type="ordered locus">LFML04_0680</name>
</gene>
<dbReference type="HOGENOM" id="CLU_703567_0_0_0"/>
<dbReference type="SUPFAM" id="SSF69279">
    <property type="entry name" value="Phage tail proteins"/>
    <property type="match status" value="1"/>
</dbReference>
<evidence type="ECO:0000313" key="2">
    <source>
        <dbReference type="Proteomes" id="UP000006177"/>
    </source>
</evidence>
<protein>
    <recommendedName>
        <fullName evidence="3">Phage protein D</fullName>
    </recommendedName>
</protein>
<dbReference type="EMBL" id="CP002919">
    <property type="protein sequence ID" value="AFS52915.1"/>
    <property type="molecule type" value="Genomic_DNA"/>
</dbReference>
<dbReference type="AlphaFoldDB" id="J9Z8U0"/>
<reference evidence="1 2" key="1">
    <citation type="journal article" date="2011" name="J. Microbiol.">
        <title>Complete genome of Leptospirillum ferriphilum ML-04 provides insight into its physiology and environmental adaptation.</title>
        <authorList>
            <person name="Mi S."/>
            <person name="Song J."/>
            <person name="Lin J."/>
            <person name="Che Y."/>
            <person name="Zheng H."/>
            <person name="Lin J."/>
        </authorList>
    </citation>
    <scope>NUCLEOTIDE SEQUENCE [LARGE SCALE GENOMIC DNA]</scope>
    <source>
        <strain evidence="1 2">ML-04</strain>
    </source>
</reference>
<evidence type="ECO:0008006" key="3">
    <source>
        <dbReference type="Google" id="ProtNLM"/>
    </source>
</evidence>
<organism evidence="1 2">
    <name type="scientific">Leptospirillum ferriphilum (strain ML-04)</name>
    <dbReference type="NCBI Taxonomy" id="1048260"/>
    <lineage>
        <taxon>Bacteria</taxon>
        <taxon>Pseudomonadati</taxon>
        <taxon>Nitrospirota</taxon>
        <taxon>Nitrospiria</taxon>
        <taxon>Nitrospirales</taxon>
        <taxon>Nitrospiraceae</taxon>
        <taxon>Leptospirillum</taxon>
    </lineage>
</organism>